<evidence type="ECO:0000256" key="4">
    <source>
        <dbReference type="SAM" id="Coils"/>
    </source>
</evidence>
<accession>A0A226DGU3</accession>
<keyword evidence="4" id="KW-0175">Coiled coil</keyword>
<comment type="similarity">
    <text evidence="2">Belongs to the AMY1 family.</text>
</comment>
<dbReference type="STRING" id="158441.A0A226DGU3"/>
<dbReference type="PANTHER" id="PTHR13168">
    <property type="entry name" value="ASSOCIATE OF C-MYC AMY-1"/>
    <property type="match status" value="1"/>
</dbReference>
<feature type="coiled-coil region" evidence="4">
    <location>
        <begin position="168"/>
        <end position="202"/>
    </location>
</feature>
<comment type="caution">
    <text evidence="6">The sequence shown here is derived from an EMBL/GenBank/DDBJ whole genome shotgun (WGS) entry which is preliminary data.</text>
</comment>
<proteinExistence type="inferred from homology"/>
<dbReference type="GO" id="GO:0005634">
    <property type="term" value="C:nucleus"/>
    <property type="evidence" value="ECO:0007669"/>
    <property type="project" value="UniProtKB-SubCell"/>
</dbReference>
<gene>
    <name evidence="6" type="ORF">Fcan01_21572</name>
</gene>
<dbReference type="EMBL" id="LNIX01000021">
    <property type="protein sequence ID" value="OXA43821.1"/>
    <property type="molecule type" value="Genomic_DNA"/>
</dbReference>
<evidence type="ECO:0000256" key="1">
    <source>
        <dbReference type="ARBA" id="ARBA00004123"/>
    </source>
</evidence>
<dbReference type="AlphaFoldDB" id="A0A226DGU3"/>
<keyword evidence="3" id="KW-0539">Nucleus</keyword>
<evidence type="ECO:0000313" key="6">
    <source>
        <dbReference type="EMBL" id="OXA43821.1"/>
    </source>
</evidence>
<name>A0A226DGU3_FOLCA</name>
<evidence type="ECO:0000256" key="2">
    <source>
        <dbReference type="ARBA" id="ARBA00009389"/>
    </source>
</evidence>
<keyword evidence="7" id="KW-1185">Reference proteome</keyword>
<dbReference type="Proteomes" id="UP000198287">
    <property type="component" value="Unassembled WGS sequence"/>
</dbReference>
<feature type="region of interest" description="Disordered" evidence="5">
    <location>
        <begin position="1"/>
        <end position="36"/>
    </location>
</feature>
<evidence type="ECO:0000256" key="3">
    <source>
        <dbReference type="ARBA" id="ARBA00023242"/>
    </source>
</evidence>
<dbReference type="GO" id="GO:0003713">
    <property type="term" value="F:transcription coactivator activity"/>
    <property type="evidence" value="ECO:0007669"/>
    <property type="project" value="InterPro"/>
</dbReference>
<dbReference type="PRINTS" id="PR02028">
    <property type="entry name" value="CMYCBINDINGP"/>
</dbReference>
<protein>
    <submittedName>
        <fullName evidence="6">c-Myc-binding protein</fullName>
    </submittedName>
</protein>
<dbReference type="InterPro" id="IPR026060">
    <property type="entry name" value="AMY1"/>
</dbReference>
<organism evidence="6 7">
    <name type="scientific">Folsomia candida</name>
    <name type="common">Springtail</name>
    <dbReference type="NCBI Taxonomy" id="158441"/>
    <lineage>
        <taxon>Eukaryota</taxon>
        <taxon>Metazoa</taxon>
        <taxon>Ecdysozoa</taxon>
        <taxon>Arthropoda</taxon>
        <taxon>Hexapoda</taxon>
        <taxon>Collembola</taxon>
        <taxon>Entomobryomorpha</taxon>
        <taxon>Isotomoidea</taxon>
        <taxon>Isotomidae</taxon>
        <taxon>Proisotominae</taxon>
        <taxon>Folsomia</taxon>
    </lineage>
</organism>
<comment type="subcellular location">
    <subcellularLocation>
        <location evidence="1">Nucleus</location>
    </subcellularLocation>
</comment>
<feature type="region of interest" description="Disordered" evidence="5">
    <location>
        <begin position="62"/>
        <end position="102"/>
    </location>
</feature>
<feature type="compositionally biased region" description="Pro residues" evidence="5">
    <location>
        <begin position="16"/>
        <end position="31"/>
    </location>
</feature>
<dbReference type="OrthoDB" id="524165at2759"/>
<evidence type="ECO:0000256" key="5">
    <source>
        <dbReference type="SAM" id="MobiDB-lite"/>
    </source>
</evidence>
<dbReference type="PANTHER" id="PTHR13168:SF0">
    <property type="entry name" value="C-MYC-BINDING PROTEIN"/>
    <property type="match status" value="1"/>
</dbReference>
<feature type="compositionally biased region" description="Acidic residues" evidence="5">
    <location>
        <begin position="77"/>
        <end position="91"/>
    </location>
</feature>
<evidence type="ECO:0000313" key="7">
    <source>
        <dbReference type="Proteomes" id="UP000198287"/>
    </source>
</evidence>
<feature type="compositionally biased region" description="Polar residues" evidence="5">
    <location>
        <begin position="62"/>
        <end position="75"/>
    </location>
</feature>
<reference evidence="6 7" key="1">
    <citation type="submission" date="2015-12" db="EMBL/GenBank/DDBJ databases">
        <title>The genome of Folsomia candida.</title>
        <authorList>
            <person name="Faddeeva A."/>
            <person name="Derks M.F."/>
            <person name="Anvar Y."/>
            <person name="Smit S."/>
            <person name="Van Straalen N."/>
            <person name="Roelofs D."/>
        </authorList>
    </citation>
    <scope>NUCLEOTIDE SEQUENCE [LARGE SCALE GENOMIC DNA]</scope>
    <source>
        <strain evidence="6 7">VU population</strain>
        <tissue evidence="6">Whole body</tissue>
    </source>
</reference>
<sequence length="237" mass="26257">MTRYQGSIPKRKTGPLPQPTTPMVSAPPPTVPVRGHNSVMSTTSEIMDRERASIFASSNSATVGTTATNPLTSTFDDPFEDESGLEGDENESTLLGPDSKAESVTNVDSNQYLSTKKAQFRKYLIKTGFKNAIIRSFVALYEDKQKPDEPLAWIMGFLGHGIPTSADLEKHRTQAKEIREKIEKLQQENFELRLKIDEREHATQPASLADQQLKKLMDELTESGAFAPIAGMEDENV</sequence>